<feature type="non-terminal residue" evidence="2">
    <location>
        <position position="1"/>
    </location>
</feature>
<comment type="caution">
    <text evidence="2">The sequence shown here is derived from an EMBL/GenBank/DDBJ whole genome shotgun (WGS) entry which is preliminary data.</text>
</comment>
<sequence length="174" mass="19175">NLTAEEIDELKTLLPAALVTVWVLLLAILSFVMGIVLLRGSLSRNTRLITWPQAGALQKHRNMTENQICCCGPSVWVKIIAWFQMIGSVLLIIENSLVLVATKEQLENADDAKNPRTGEKLRPYETDELKAALSAVMVVTVLKLVLAALSFVMGIVLLHGALSRNICLIRAWMA</sequence>
<gene>
    <name evidence="2" type="ORF">AFUS01_LOCUS39653</name>
</gene>
<feature type="transmembrane region" description="Helical" evidence="1">
    <location>
        <begin position="12"/>
        <end position="38"/>
    </location>
</feature>
<proteinExistence type="predicted"/>
<dbReference type="AlphaFoldDB" id="A0A8J2L724"/>
<dbReference type="EMBL" id="CAJVCH010553046">
    <property type="protein sequence ID" value="CAG7829810.1"/>
    <property type="molecule type" value="Genomic_DNA"/>
</dbReference>
<keyword evidence="3" id="KW-1185">Reference proteome</keyword>
<evidence type="ECO:0000256" key="1">
    <source>
        <dbReference type="SAM" id="Phobius"/>
    </source>
</evidence>
<evidence type="ECO:0000313" key="2">
    <source>
        <dbReference type="EMBL" id="CAG7829810.1"/>
    </source>
</evidence>
<dbReference type="Proteomes" id="UP000708208">
    <property type="component" value="Unassembled WGS sequence"/>
</dbReference>
<keyword evidence="1" id="KW-0812">Transmembrane</keyword>
<protein>
    <submittedName>
        <fullName evidence="2">Uncharacterized protein</fullName>
    </submittedName>
</protein>
<evidence type="ECO:0000313" key="3">
    <source>
        <dbReference type="Proteomes" id="UP000708208"/>
    </source>
</evidence>
<feature type="transmembrane region" description="Helical" evidence="1">
    <location>
        <begin position="68"/>
        <end position="93"/>
    </location>
</feature>
<feature type="non-terminal residue" evidence="2">
    <location>
        <position position="174"/>
    </location>
</feature>
<keyword evidence="1" id="KW-1133">Transmembrane helix</keyword>
<name>A0A8J2L724_9HEXA</name>
<accession>A0A8J2L724</accession>
<feature type="transmembrane region" description="Helical" evidence="1">
    <location>
        <begin position="131"/>
        <end position="158"/>
    </location>
</feature>
<keyword evidence="1" id="KW-0472">Membrane</keyword>
<organism evidence="2 3">
    <name type="scientific">Allacma fusca</name>
    <dbReference type="NCBI Taxonomy" id="39272"/>
    <lineage>
        <taxon>Eukaryota</taxon>
        <taxon>Metazoa</taxon>
        <taxon>Ecdysozoa</taxon>
        <taxon>Arthropoda</taxon>
        <taxon>Hexapoda</taxon>
        <taxon>Collembola</taxon>
        <taxon>Symphypleona</taxon>
        <taxon>Sminthuridae</taxon>
        <taxon>Allacma</taxon>
    </lineage>
</organism>
<reference evidence="2" key="1">
    <citation type="submission" date="2021-06" db="EMBL/GenBank/DDBJ databases">
        <authorList>
            <person name="Hodson N. C."/>
            <person name="Mongue J. A."/>
            <person name="Jaron S. K."/>
        </authorList>
    </citation>
    <scope>NUCLEOTIDE SEQUENCE</scope>
</reference>